<dbReference type="GO" id="GO:0017136">
    <property type="term" value="F:histone deacetylase activity, NAD-dependent"/>
    <property type="evidence" value="ECO:0007669"/>
    <property type="project" value="TreeGrafter"/>
</dbReference>
<feature type="binding site" evidence="3 4">
    <location>
        <position position="158"/>
    </location>
    <ligand>
        <name>Zn(2+)</name>
        <dbReference type="ChEBI" id="CHEBI:29105"/>
    </ligand>
</feature>
<proteinExistence type="inferred from homology"/>
<evidence type="ECO:0000313" key="7">
    <source>
        <dbReference type="Proteomes" id="UP000566995"/>
    </source>
</evidence>
<feature type="binding site" evidence="3 4">
    <location>
        <position position="127"/>
    </location>
    <ligand>
        <name>Zn(2+)</name>
        <dbReference type="ChEBI" id="CHEBI:29105"/>
    </ligand>
</feature>
<feature type="binding site" evidence="3">
    <location>
        <begin position="221"/>
        <end position="223"/>
    </location>
    <ligand>
        <name>NAD(+)</name>
        <dbReference type="ChEBI" id="CHEBI:57540"/>
    </ligand>
</feature>
<comment type="subcellular location">
    <subcellularLocation>
        <location evidence="3">Cytoplasm</location>
    </subcellularLocation>
</comment>
<comment type="caution">
    <text evidence="3">Lacks conserved residue(s) required for the propagation of feature annotation.</text>
</comment>
<dbReference type="CDD" id="cd01412">
    <property type="entry name" value="SIRT5_Af1_CobB"/>
    <property type="match status" value="1"/>
</dbReference>
<comment type="catalytic activity">
    <reaction evidence="3">
        <text>N(6)-acetyl-L-lysyl-[protein] + NAD(+) + H2O = 2''-O-acetyl-ADP-D-ribose + nicotinamide + L-lysyl-[protein]</text>
        <dbReference type="Rhea" id="RHEA:43636"/>
        <dbReference type="Rhea" id="RHEA-COMP:9752"/>
        <dbReference type="Rhea" id="RHEA-COMP:10731"/>
        <dbReference type="ChEBI" id="CHEBI:15377"/>
        <dbReference type="ChEBI" id="CHEBI:17154"/>
        <dbReference type="ChEBI" id="CHEBI:29969"/>
        <dbReference type="ChEBI" id="CHEBI:57540"/>
        <dbReference type="ChEBI" id="CHEBI:61930"/>
        <dbReference type="ChEBI" id="CHEBI:83767"/>
        <dbReference type="EC" id="2.3.1.286"/>
    </reaction>
</comment>
<dbReference type="InterPro" id="IPR026591">
    <property type="entry name" value="Sirtuin_cat_small_dom_sf"/>
</dbReference>
<feature type="binding site" evidence="3">
    <location>
        <begin position="101"/>
        <end position="104"/>
    </location>
    <ligand>
        <name>NAD(+)</name>
        <dbReference type="ChEBI" id="CHEBI:57540"/>
    </ligand>
</feature>
<dbReference type="GO" id="GO:0008270">
    <property type="term" value="F:zinc ion binding"/>
    <property type="evidence" value="ECO:0007669"/>
    <property type="project" value="UniProtKB-UniRule"/>
</dbReference>
<feature type="binding site" evidence="3 4">
    <location>
        <position position="155"/>
    </location>
    <ligand>
        <name>Zn(2+)</name>
        <dbReference type="ChEBI" id="CHEBI:29105"/>
    </ligand>
</feature>
<feature type="binding site" evidence="3">
    <location>
        <begin position="195"/>
        <end position="197"/>
    </location>
    <ligand>
        <name>NAD(+)</name>
        <dbReference type="ChEBI" id="CHEBI:57540"/>
    </ligand>
</feature>
<evidence type="ECO:0000256" key="3">
    <source>
        <dbReference type="HAMAP-Rule" id="MF_01121"/>
    </source>
</evidence>
<evidence type="ECO:0000313" key="6">
    <source>
        <dbReference type="EMBL" id="MBB4867032.1"/>
    </source>
</evidence>
<dbReference type="Pfam" id="PF02146">
    <property type="entry name" value="SIR2"/>
    <property type="match status" value="1"/>
</dbReference>
<reference evidence="6 7" key="1">
    <citation type="submission" date="2020-08" db="EMBL/GenBank/DDBJ databases">
        <title>Functional genomics of gut bacteria from endangered species of beetles.</title>
        <authorList>
            <person name="Carlos-Shanley C."/>
        </authorList>
    </citation>
    <scope>NUCLEOTIDE SEQUENCE [LARGE SCALE GENOMIC DNA]</scope>
    <source>
        <strain evidence="6 7">S00179</strain>
    </source>
</reference>
<accession>A0A7W7KQH7</accession>
<dbReference type="PANTHER" id="PTHR11085">
    <property type="entry name" value="NAD-DEPENDENT PROTEIN DEACYLASE SIRTUIN-5, MITOCHONDRIAL-RELATED"/>
    <property type="match status" value="1"/>
</dbReference>
<feature type="binding site" evidence="3">
    <location>
        <position position="67"/>
    </location>
    <ligand>
        <name>substrate</name>
    </ligand>
</feature>
<dbReference type="GO" id="GO:0070403">
    <property type="term" value="F:NAD+ binding"/>
    <property type="evidence" value="ECO:0007669"/>
    <property type="project" value="UniProtKB-UniRule"/>
</dbReference>
<dbReference type="Proteomes" id="UP000566995">
    <property type="component" value="Unassembled WGS sequence"/>
</dbReference>
<dbReference type="InterPro" id="IPR027546">
    <property type="entry name" value="Sirtuin_class_III"/>
</dbReference>
<comment type="function">
    <text evidence="3">NAD-dependent lysine deacetylase and desuccinylase that specifically removes acetyl and succinyl groups on target proteins. Modulates the activities of several proteins which are inactive in their acylated form.</text>
</comment>
<dbReference type="EC" id="2.3.1.286" evidence="3"/>
<feature type="binding site" evidence="3">
    <location>
        <position position="70"/>
    </location>
    <ligand>
        <name>substrate</name>
    </ligand>
</feature>
<dbReference type="Gene3D" id="3.40.50.1220">
    <property type="entry name" value="TPP-binding domain"/>
    <property type="match status" value="1"/>
</dbReference>
<feature type="domain" description="Deacetylase sirtuin-type" evidence="5">
    <location>
        <begin position="1"/>
        <end position="254"/>
    </location>
</feature>
<evidence type="ECO:0000256" key="4">
    <source>
        <dbReference type="PROSITE-ProRule" id="PRU00236"/>
    </source>
</evidence>
<organism evidence="6 7">
    <name type="scientific">Pseudomonas nitroreducens</name>
    <dbReference type="NCBI Taxonomy" id="46680"/>
    <lineage>
        <taxon>Bacteria</taxon>
        <taxon>Pseudomonadati</taxon>
        <taxon>Pseudomonadota</taxon>
        <taxon>Gammaproteobacteria</taxon>
        <taxon>Pseudomonadales</taxon>
        <taxon>Pseudomonadaceae</taxon>
        <taxon>Pseudomonas</taxon>
    </lineage>
</organism>
<feature type="binding site" evidence="3">
    <location>
        <position position="239"/>
    </location>
    <ligand>
        <name>NAD(+)</name>
        <dbReference type="ChEBI" id="CHEBI:57540"/>
    </ligand>
</feature>
<feature type="active site" description="Proton acceptor" evidence="3 4">
    <location>
        <position position="119"/>
    </location>
</feature>
<dbReference type="EMBL" id="JACHLI010000034">
    <property type="protein sequence ID" value="MBB4867032.1"/>
    <property type="molecule type" value="Genomic_DNA"/>
</dbReference>
<dbReference type="HAMAP" id="MF_01121">
    <property type="entry name" value="Sirtuin_ClassIII"/>
    <property type="match status" value="1"/>
</dbReference>
<dbReference type="AlphaFoldDB" id="A0A7W7KQH7"/>
<dbReference type="GO" id="GO:0036055">
    <property type="term" value="F:protein-succinyllysine desuccinylase activity"/>
    <property type="evidence" value="ECO:0007669"/>
    <property type="project" value="UniProtKB-UniRule"/>
</dbReference>
<comment type="caution">
    <text evidence="6">The sequence shown here is derived from an EMBL/GenBank/DDBJ whole genome shotgun (WGS) entry which is preliminary data.</text>
</comment>
<keyword evidence="3 4" id="KW-0862">Zinc</keyword>
<dbReference type="PROSITE" id="PS50305">
    <property type="entry name" value="SIRTUIN"/>
    <property type="match status" value="1"/>
</dbReference>
<evidence type="ECO:0000256" key="1">
    <source>
        <dbReference type="ARBA" id="ARBA00022679"/>
    </source>
</evidence>
<dbReference type="NCBIfam" id="NF001753">
    <property type="entry name" value="PRK00481.1-3"/>
    <property type="match status" value="1"/>
</dbReference>
<comment type="domain">
    <text evidence="3">2 residues (Tyr-67 and Arg-70) present in a large hydrophobic pocket are probably involved in substrate specificity. They are important for desuccinylation activity, but dispensable for deacetylation activity.</text>
</comment>
<evidence type="ECO:0000256" key="2">
    <source>
        <dbReference type="ARBA" id="ARBA00023027"/>
    </source>
</evidence>
<protein>
    <recommendedName>
        <fullName evidence="3">NAD-dependent protein deacylase</fullName>
        <ecNumber evidence="3">2.3.1.286</ecNumber>
    </recommendedName>
    <alternativeName>
        <fullName evidence="3">Regulatory protein SIR2 homolog</fullName>
    </alternativeName>
</protein>
<gene>
    <name evidence="3" type="primary">cobB</name>
    <name evidence="6" type="ORF">HNP46_005940</name>
</gene>
<dbReference type="PANTHER" id="PTHR11085:SF10">
    <property type="entry name" value="NAD-DEPENDENT PROTEIN DEACYLASE SIRTUIN-5, MITOCHONDRIAL-RELATED"/>
    <property type="match status" value="1"/>
</dbReference>
<dbReference type="GO" id="GO:0005737">
    <property type="term" value="C:cytoplasm"/>
    <property type="evidence" value="ECO:0007669"/>
    <property type="project" value="UniProtKB-SubCell"/>
</dbReference>
<dbReference type="InterPro" id="IPR003000">
    <property type="entry name" value="Sirtuin"/>
</dbReference>
<keyword evidence="3" id="KW-0963">Cytoplasm</keyword>
<dbReference type="GO" id="GO:0036054">
    <property type="term" value="F:protein-malonyllysine demalonylase activity"/>
    <property type="evidence" value="ECO:0007669"/>
    <property type="project" value="InterPro"/>
</dbReference>
<dbReference type="InterPro" id="IPR026590">
    <property type="entry name" value="Ssirtuin_cat_dom"/>
</dbReference>
<comment type="similarity">
    <text evidence="3">Belongs to the sirtuin family. Class III subfamily.</text>
</comment>
<feature type="binding site" evidence="3 4">
    <location>
        <position position="130"/>
    </location>
    <ligand>
        <name>Zn(2+)</name>
        <dbReference type="ChEBI" id="CHEBI:29105"/>
    </ligand>
</feature>
<keyword evidence="2 3" id="KW-0520">NAD</keyword>
<keyword evidence="3 4" id="KW-0479">Metal-binding</keyword>
<comment type="cofactor">
    <cofactor evidence="3">
        <name>Zn(2+)</name>
        <dbReference type="ChEBI" id="CHEBI:29105"/>
    </cofactor>
    <text evidence="3">Binds 1 zinc ion per subunit.</text>
</comment>
<dbReference type="Gene3D" id="3.30.1600.10">
    <property type="entry name" value="SIR2/SIRT2 'Small Domain"/>
    <property type="match status" value="1"/>
</dbReference>
<sequence>MTFASDLLEALRSARHIVVFTGAGVSAESGIPTFRDALTGLWERFDAASLATAQAFRADPALVWGWYEWRRSVVHRAQPNPAHLAIAELAGKVPKLSLITQNVDDLHERAGSQNVTHLHGQLERPRCFTCQREPETPLPIPDEPEAGRRVPPPACAHCGGPLRPGVVWFGESLPMEALTYAFQAAEQCDLLISIGTSGVVYPAAEIPEIAWRRRATVLHINPAPAPLHGERDFAIASAAGVALPALIEAAFPAA</sequence>
<keyword evidence="6" id="KW-0378">Hydrolase</keyword>
<comment type="catalytic activity">
    <reaction evidence="3">
        <text>N(6)-succinyl-L-lysyl-[protein] + NAD(+) + H2O = 2''-O-succinyl-ADP-D-ribose + nicotinamide + L-lysyl-[protein]</text>
        <dbReference type="Rhea" id="RHEA:47668"/>
        <dbReference type="Rhea" id="RHEA-COMP:9752"/>
        <dbReference type="Rhea" id="RHEA-COMP:11877"/>
        <dbReference type="ChEBI" id="CHEBI:15377"/>
        <dbReference type="ChEBI" id="CHEBI:17154"/>
        <dbReference type="ChEBI" id="CHEBI:29969"/>
        <dbReference type="ChEBI" id="CHEBI:57540"/>
        <dbReference type="ChEBI" id="CHEBI:87830"/>
        <dbReference type="ChEBI" id="CHEBI:87832"/>
    </reaction>
</comment>
<dbReference type="InterPro" id="IPR029035">
    <property type="entry name" value="DHS-like_NAD/FAD-binding_dom"/>
</dbReference>
<name>A0A7W7KQH7_PSENT</name>
<evidence type="ECO:0000259" key="5">
    <source>
        <dbReference type="PROSITE" id="PS50305"/>
    </source>
</evidence>
<dbReference type="InterPro" id="IPR050134">
    <property type="entry name" value="NAD-dep_sirtuin_deacylases"/>
</dbReference>
<dbReference type="SUPFAM" id="SSF52467">
    <property type="entry name" value="DHS-like NAD/FAD-binding domain"/>
    <property type="match status" value="1"/>
</dbReference>
<dbReference type="RefSeq" id="WP_184596159.1">
    <property type="nucleotide sequence ID" value="NZ_JACHLI010000034.1"/>
</dbReference>
<keyword evidence="1" id="KW-0808">Transferase</keyword>